<protein>
    <recommendedName>
        <fullName evidence="3">F-box domain-containing protein</fullName>
    </recommendedName>
</protein>
<dbReference type="Proteomes" id="UP000284842">
    <property type="component" value="Unassembled WGS sequence"/>
</dbReference>
<keyword evidence="2" id="KW-1185">Reference proteome</keyword>
<gene>
    <name evidence="1" type="ORF">CVT24_011172</name>
</gene>
<accession>A0A409YGC6</accession>
<dbReference type="InParanoid" id="A0A409YGC6"/>
<dbReference type="EMBL" id="NHTK01001192">
    <property type="protein sequence ID" value="PPR02073.1"/>
    <property type="molecule type" value="Genomic_DNA"/>
</dbReference>
<dbReference type="AlphaFoldDB" id="A0A409YGC6"/>
<evidence type="ECO:0008006" key="3">
    <source>
        <dbReference type="Google" id="ProtNLM"/>
    </source>
</evidence>
<proteinExistence type="predicted"/>
<dbReference type="OrthoDB" id="10423260at2759"/>
<name>A0A409YGC6_9AGAR</name>
<evidence type="ECO:0000313" key="2">
    <source>
        <dbReference type="Proteomes" id="UP000284842"/>
    </source>
</evidence>
<comment type="caution">
    <text evidence="1">The sequence shown here is derived from an EMBL/GenBank/DDBJ whole genome shotgun (WGS) entry which is preliminary data.</text>
</comment>
<evidence type="ECO:0000313" key="1">
    <source>
        <dbReference type="EMBL" id="PPR02073.1"/>
    </source>
</evidence>
<sequence>MTLHSTLHSGNLVGLQNSGHARLPTLYTDIISTVLSFIDISEDLDVLLNCALVCKEWCQLSRRFSFAKLDDIHLDSLPKLRALLEPEVGSDKAVVNTFSKHVRRVILYVDLGQDDWTQVKELITLMNRYFTVKFKLSVMLRSGIVRSSHLSDIKSCCANTTHLGLISVKLDMIRDELADVLCDQSWPALTDMSIEGAVFKDPENATSHCQSDNGTPTRRLTLKHLHFLEEQSDDGRFWPHETFQMITVEYLIIRVDVLGGHFWGGVPSMLKKIAPSLVGLDVAHEMDYNRFTQAIQGLTFPKLQILKLKIVQGSGYSAGRALPLGDTEFALKHLLKQLDLPVLHNLTICIANAREYIGQLDGEYHLEWALLDEAAVALHERYNRLAKVVIAAWFEDWYEMEYDELRRNLEGKLPRCALKGLTIDFEILDYVDLDGEI</sequence>
<organism evidence="1 2">
    <name type="scientific">Panaeolus cyanescens</name>
    <dbReference type="NCBI Taxonomy" id="181874"/>
    <lineage>
        <taxon>Eukaryota</taxon>
        <taxon>Fungi</taxon>
        <taxon>Dikarya</taxon>
        <taxon>Basidiomycota</taxon>
        <taxon>Agaricomycotina</taxon>
        <taxon>Agaricomycetes</taxon>
        <taxon>Agaricomycetidae</taxon>
        <taxon>Agaricales</taxon>
        <taxon>Agaricineae</taxon>
        <taxon>Galeropsidaceae</taxon>
        <taxon>Panaeolus</taxon>
    </lineage>
</organism>
<reference evidence="1 2" key="1">
    <citation type="journal article" date="2018" name="Evol. Lett.">
        <title>Horizontal gene cluster transfer increased hallucinogenic mushroom diversity.</title>
        <authorList>
            <person name="Reynolds H.T."/>
            <person name="Vijayakumar V."/>
            <person name="Gluck-Thaler E."/>
            <person name="Korotkin H.B."/>
            <person name="Matheny P.B."/>
            <person name="Slot J.C."/>
        </authorList>
    </citation>
    <scope>NUCLEOTIDE SEQUENCE [LARGE SCALE GENOMIC DNA]</scope>
    <source>
        <strain evidence="1 2">2629</strain>
    </source>
</reference>